<keyword evidence="21" id="KW-1185">Reference proteome</keyword>
<dbReference type="EMBL" id="CAWUFR010000157">
    <property type="protein sequence ID" value="CAK6970464.1"/>
    <property type="molecule type" value="Genomic_DNA"/>
</dbReference>
<feature type="domain" description="Protein kinase" evidence="19">
    <location>
        <begin position="1"/>
        <end position="251"/>
    </location>
</feature>
<dbReference type="GO" id="GO:0030154">
    <property type="term" value="P:cell differentiation"/>
    <property type="evidence" value="ECO:0007669"/>
    <property type="project" value="UniProtKB-KW"/>
</dbReference>
<keyword evidence="15" id="KW-0744">Spermatogenesis</keyword>
<keyword evidence="8" id="KW-0479">Metal-binding</keyword>
<dbReference type="GO" id="GO:0005737">
    <property type="term" value="C:cytoplasm"/>
    <property type="evidence" value="ECO:0007669"/>
    <property type="project" value="TreeGrafter"/>
</dbReference>
<keyword evidence="11" id="KW-0221">Differentiation</keyword>
<dbReference type="GO" id="GO:0005524">
    <property type="term" value="F:ATP binding"/>
    <property type="evidence" value="ECO:0007669"/>
    <property type="project" value="UniProtKB-KW"/>
</dbReference>
<evidence type="ECO:0000256" key="3">
    <source>
        <dbReference type="ARBA" id="ARBA00012513"/>
    </source>
</evidence>
<evidence type="ECO:0000256" key="17">
    <source>
        <dbReference type="ARBA" id="ARBA00048679"/>
    </source>
</evidence>
<keyword evidence="5" id="KW-0723">Serine/threonine-protein kinase</keyword>
<feature type="region of interest" description="Disordered" evidence="18">
    <location>
        <begin position="257"/>
        <end position="305"/>
    </location>
</feature>
<comment type="catalytic activity">
    <reaction evidence="16">
        <text>L-threonyl-[protein] + ATP = O-phospho-L-threonyl-[protein] + ADP + H(+)</text>
        <dbReference type="Rhea" id="RHEA:46608"/>
        <dbReference type="Rhea" id="RHEA-COMP:11060"/>
        <dbReference type="Rhea" id="RHEA-COMP:11605"/>
        <dbReference type="ChEBI" id="CHEBI:15378"/>
        <dbReference type="ChEBI" id="CHEBI:30013"/>
        <dbReference type="ChEBI" id="CHEBI:30616"/>
        <dbReference type="ChEBI" id="CHEBI:61977"/>
        <dbReference type="ChEBI" id="CHEBI:456216"/>
        <dbReference type="EC" id="2.7.11.1"/>
    </reaction>
</comment>
<evidence type="ECO:0000256" key="14">
    <source>
        <dbReference type="ARBA" id="ARBA00022843"/>
    </source>
</evidence>
<keyword evidence="9" id="KW-0547">Nucleotide-binding</keyword>
<evidence type="ECO:0000256" key="7">
    <source>
        <dbReference type="ARBA" id="ARBA00022679"/>
    </source>
</evidence>
<evidence type="ECO:0000313" key="21">
    <source>
        <dbReference type="Proteomes" id="UP001314229"/>
    </source>
</evidence>
<gene>
    <name evidence="20" type="ORF">FSCOSCO3_A017330</name>
</gene>
<dbReference type="FunFam" id="1.10.510.10:FF:000658">
    <property type="entry name" value="Protein CBG12184"/>
    <property type="match status" value="1"/>
</dbReference>
<dbReference type="SMART" id="SM00220">
    <property type="entry name" value="S_TKc"/>
    <property type="match status" value="1"/>
</dbReference>
<evidence type="ECO:0000256" key="6">
    <source>
        <dbReference type="ARBA" id="ARBA00022553"/>
    </source>
</evidence>
<evidence type="ECO:0000256" key="16">
    <source>
        <dbReference type="ARBA" id="ARBA00047899"/>
    </source>
</evidence>
<comment type="catalytic activity">
    <reaction evidence="17">
        <text>L-seryl-[protein] + ATP = O-phospho-L-seryl-[protein] + ADP + H(+)</text>
        <dbReference type="Rhea" id="RHEA:17989"/>
        <dbReference type="Rhea" id="RHEA-COMP:9863"/>
        <dbReference type="Rhea" id="RHEA-COMP:11604"/>
        <dbReference type="ChEBI" id="CHEBI:15378"/>
        <dbReference type="ChEBI" id="CHEBI:29999"/>
        <dbReference type="ChEBI" id="CHEBI:30616"/>
        <dbReference type="ChEBI" id="CHEBI:83421"/>
        <dbReference type="ChEBI" id="CHEBI:456216"/>
        <dbReference type="EC" id="2.7.11.1"/>
    </reaction>
</comment>
<dbReference type="EC" id="2.7.11.1" evidence="3"/>
<dbReference type="Gene3D" id="1.10.510.10">
    <property type="entry name" value="Transferase(Phosphotransferase) domain 1"/>
    <property type="match status" value="1"/>
</dbReference>
<evidence type="ECO:0000256" key="10">
    <source>
        <dbReference type="ARBA" id="ARBA00022777"/>
    </source>
</evidence>
<protein>
    <recommendedName>
        <fullName evidence="3">non-specific serine/threonine protein kinase</fullName>
        <ecNumber evidence="3">2.7.11.1</ecNumber>
    </recommendedName>
</protein>
<dbReference type="GO" id="GO:0007283">
    <property type="term" value="P:spermatogenesis"/>
    <property type="evidence" value="ECO:0007669"/>
    <property type="project" value="UniProtKB-KW"/>
</dbReference>
<comment type="similarity">
    <text evidence="2">Belongs to the protein kinase superfamily. CAMK Ser/Thr protein kinase family.</text>
</comment>
<name>A0AAV1PFJ4_SCOSC</name>
<comment type="cofactor">
    <cofactor evidence="1">
        <name>Mg(2+)</name>
        <dbReference type="ChEBI" id="CHEBI:18420"/>
    </cofactor>
</comment>
<keyword evidence="7" id="KW-0808">Transferase</keyword>
<dbReference type="GO" id="GO:0035556">
    <property type="term" value="P:intracellular signal transduction"/>
    <property type="evidence" value="ECO:0007669"/>
    <property type="project" value="TreeGrafter"/>
</dbReference>
<evidence type="ECO:0000256" key="13">
    <source>
        <dbReference type="ARBA" id="ARBA00022842"/>
    </source>
</evidence>
<evidence type="ECO:0000313" key="20">
    <source>
        <dbReference type="EMBL" id="CAK6970464.1"/>
    </source>
</evidence>
<keyword evidence="6" id="KW-0597">Phosphoprotein</keyword>
<dbReference type="InterPro" id="IPR008271">
    <property type="entry name" value="Ser/Thr_kinase_AS"/>
</dbReference>
<dbReference type="SUPFAM" id="SSF56112">
    <property type="entry name" value="Protein kinase-like (PK-like)"/>
    <property type="match status" value="1"/>
</dbReference>
<evidence type="ECO:0000256" key="11">
    <source>
        <dbReference type="ARBA" id="ARBA00022782"/>
    </source>
</evidence>
<evidence type="ECO:0000256" key="5">
    <source>
        <dbReference type="ARBA" id="ARBA00022527"/>
    </source>
</evidence>
<dbReference type="InterPro" id="IPR000719">
    <property type="entry name" value="Prot_kinase_dom"/>
</dbReference>
<feature type="compositionally biased region" description="Basic and acidic residues" evidence="18">
    <location>
        <begin position="271"/>
        <end position="293"/>
    </location>
</feature>
<comment type="caution">
    <text evidence="20">The sequence shown here is derived from an EMBL/GenBank/DDBJ whole genome shotgun (WGS) entry which is preliminary data.</text>
</comment>
<evidence type="ECO:0000256" key="2">
    <source>
        <dbReference type="ARBA" id="ARBA00006692"/>
    </source>
</evidence>
<keyword evidence="13" id="KW-0460">Magnesium</keyword>
<keyword evidence="14" id="KW-0832">Ubl conjugation</keyword>
<dbReference type="PROSITE" id="PS00108">
    <property type="entry name" value="PROTEIN_KINASE_ST"/>
    <property type="match status" value="1"/>
</dbReference>
<evidence type="ECO:0000256" key="12">
    <source>
        <dbReference type="ARBA" id="ARBA00022840"/>
    </source>
</evidence>
<dbReference type="GO" id="GO:0000287">
    <property type="term" value="F:magnesium ion binding"/>
    <property type="evidence" value="ECO:0007669"/>
    <property type="project" value="UniProtKB-ARBA"/>
</dbReference>
<keyword evidence="10 20" id="KW-0418">Kinase</keyword>
<organism evidence="20 21">
    <name type="scientific">Scomber scombrus</name>
    <name type="common">Atlantic mackerel</name>
    <name type="synonym">Scomber vernalis</name>
    <dbReference type="NCBI Taxonomy" id="13677"/>
    <lineage>
        <taxon>Eukaryota</taxon>
        <taxon>Metazoa</taxon>
        <taxon>Chordata</taxon>
        <taxon>Craniata</taxon>
        <taxon>Vertebrata</taxon>
        <taxon>Euteleostomi</taxon>
        <taxon>Actinopterygii</taxon>
        <taxon>Neopterygii</taxon>
        <taxon>Teleostei</taxon>
        <taxon>Neoteleostei</taxon>
        <taxon>Acanthomorphata</taxon>
        <taxon>Pelagiaria</taxon>
        <taxon>Scombriformes</taxon>
        <taxon>Scombridae</taxon>
        <taxon>Scomber</taxon>
    </lineage>
</organism>
<dbReference type="PANTHER" id="PTHR24346:SF102">
    <property type="entry name" value="TESTIS-SPECIFIC SERINE_THREONINE-PROTEIN KINASE 1"/>
    <property type="match status" value="1"/>
</dbReference>
<evidence type="ECO:0000256" key="1">
    <source>
        <dbReference type="ARBA" id="ARBA00001946"/>
    </source>
</evidence>
<dbReference type="Pfam" id="PF00069">
    <property type="entry name" value="Pkinase"/>
    <property type="match status" value="1"/>
</dbReference>
<keyword evidence="12" id="KW-0067">ATP-binding</keyword>
<sequence length="305" mass="35000">MYGKVVCAYSTHQKQRVAIKIVDTKKLHSDSWEIFLSREMEIVKSLNHPNIVKTYRILDMKKSRTVYMVMELCVKGNLSTYVTSEGSLSEHSSCRLFTQLCEAIQYLHNRDLVHRDLKCDNLLLDMYLNLKVGDFGFSKRLIYMDSHMKLSETYCGSLSYTAPEVLIHSPYNPKVSDVWSMGVVLYRMLYGSMPFNSTNLLKMVEAQKQHRITFPNSPTVSSEAQHLIQSILHPTVEWRITIGNILQSSWMLKRGRMEDSHEASTSSTGSRQEEPQNKNAREDMEVQHDHSDLGEGPSTAAEKLK</sequence>
<evidence type="ECO:0000256" key="8">
    <source>
        <dbReference type="ARBA" id="ARBA00022723"/>
    </source>
</evidence>
<dbReference type="PANTHER" id="PTHR24346">
    <property type="entry name" value="MAP/MICROTUBULE AFFINITY-REGULATING KINASE"/>
    <property type="match status" value="1"/>
</dbReference>
<evidence type="ECO:0000256" key="4">
    <source>
        <dbReference type="ARBA" id="ARBA00022473"/>
    </source>
</evidence>
<evidence type="ECO:0000259" key="19">
    <source>
        <dbReference type="PROSITE" id="PS50011"/>
    </source>
</evidence>
<dbReference type="Proteomes" id="UP001314229">
    <property type="component" value="Unassembled WGS sequence"/>
</dbReference>
<accession>A0AAV1PFJ4</accession>
<proteinExistence type="inferred from homology"/>
<dbReference type="InterPro" id="IPR011009">
    <property type="entry name" value="Kinase-like_dom_sf"/>
</dbReference>
<reference evidence="20 21" key="1">
    <citation type="submission" date="2024-01" db="EMBL/GenBank/DDBJ databases">
        <authorList>
            <person name="Alioto T."/>
            <person name="Alioto T."/>
            <person name="Gomez Garrido J."/>
        </authorList>
    </citation>
    <scope>NUCLEOTIDE SEQUENCE [LARGE SCALE GENOMIC DNA]</scope>
</reference>
<dbReference type="GO" id="GO:0000226">
    <property type="term" value="P:microtubule cytoskeleton organization"/>
    <property type="evidence" value="ECO:0007669"/>
    <property type="project" value="TreeGrafter"/>
</dbReference>
<dbReference type="AlphaFoldDB" id="A0AAV1PFJ4"/>
<dbReference type="PROSITE" id="PS50011">
    <property type="entry name" value="PROTEIN_KINASE_DOM"/>
    <property type="match status" value="1"/>
</dbReference>
<dbReference type="GO" id="GO:0050321">
    <property type="term" value="F:tau-protein kinase activity"/>
    <property type="evidence" value="ECO:0007669"/>
    <property type="project" value="TreeGrafter"/>
</dbReference>
<evidence type="ECO:0000256" key="18">
    <source>
        <dbReference type="SAM" id="MobiDB-lite"/>
    </source>
</evidence>
<keyword evidence="4" id="KW-0217">Developmental protein</keyword>
<evidence type="ECO:0000256" key="9">
    <source>
        <dbReference type="ARBA" id="ARBA00022741"/>
    </source>
</evidence>
<evidence type="ECO:0000256" key="15">
    <source>
        <dbReference type="ARBA" id="ARBA00022871"/>
    </source>
</evidence>